<evidence type="ECO:0000313" key="1">
    <source>
        <dbReference type="EMBL" id="PRW88826.1"/>
    </source>
</evidence>
<comment type="caution">
    <text evidence="1">The sequence shown here is derived from an EMBL/GenBank/DDBJ whole genome shotgun (WGS) entry which is preliminary data.</text>
</comment>
<protein>
    <submittedName>
        <fullName evidence="1">Uncharacterized protein</fullName>
    </submittedName>
</protein>
<name>A0A2T0I0H1_PSEFL</name>
<organism evidence="1 2">
    <name type="scientific">Pseudomonas fluorescens</name>
    <dbReference type="NCBI Taxonomy" id="294"/>
    <lineage>
        <taxon>Bacteria</taxon>
        <taxon>Pseudomonadati</taxon>
        <taxon>Pseudomonadota</taxon>
        <taxon>Gammaproteobacteria</taxon>
        <taxon>Pseudomonadales</taxon>
        <taxon>Pseudomonadaceae</taxon>
        <taxon>Pseudomonas</taxon>
    </lineage>
</organism>
<proteinExistence type="predicted"/>
<dbReference type="Proteomes" id="UP000239731">
    <property type="component" value="Unassembled WGS sequence"/>
</dbReference>
<accession>A0A2T0I0H1</accession>
<dbReference type="EMBL" id="PVUH01000015">
    <property type="protein sequence ID" value="PRW88826.1"/>
    <property type="molecule type" value="Genomic_DNA"/>
</dbReference>
<gene>
    <name evidence="1" type="ORF">C7A10_21590</name>
</gene>
<sequence>MEIVPLVPMLCVGTHPVTLRVTTLRAGRGASRVAFPRRAWERSESVHAIQPRAYSALHNARQLSSIRLEKPHSLSYHANTLSSLPLTLV</sequence>
<reference evidence="1 2" key="1">
    <citation type="submission" date="2018-03" db="EMBL/GenBank/DDBJ databases">
        <title>Blue discolouration in mozzarella cheese caused by Pseudomonas fluorescens.</title>
        <authorList>
            <person name="Chiesa F."/>
            <person name="Dalmasso A."/>
            <person name="Lomonaco S."/>
        </authorList>
    </citation>
    <scope>NUCLEOTIDE SEQUENCE [LARGE SCALE GENOMIC DNA]</scope>
    <source>
        <strain evidence="1 2">11293</strain>
    </source>
</reference>
<dbReference type="AlphaFoldDB" id="A0A2T0I0H1"/>
<evidence type="ECO:0000313" key="2">
    <source>
        <dbReference type="Proteomes" id="UP000239731"/>
    </source>
</evidence>